<evidence type="ECO:0000313" key="3">
    <source>
        <dbReference type="Proteomes" id="UP000692954"/>
    </source>
</evidence>
<evidence type="ECO:0000313" key="2">
    <source>
        <dbReference type="EMBL" id="CAD8130475.1"/>
    </source>
</evidence>
<dbReference type="EMBL" id="CAJJDN010000293">
    <property type="protein sequence ID" value="CAD8130475.1"/>
    <property type="molecule type" value="Genomic_DNA"/>
</dbReference>
<protein>
    <submittedName>
        <fullName evidence="2">Uncharacterized protein</fullName>
    </submittedName>
</protein>
<evidence type="ECO:0000256" key="1">
    <source>
        <dbReference type="SAM" id="Coils"/>
    </source>
</evidence>
<dbReference type="OrthoDB" id="311016at2759"/>
<keyword evidence="3" id="KW-1185">Reference proteome</keyword>
<proteinExistence type="predicted"/>
<feature type="coiled-coil region" evidence="1">
    <location>
        <begin position="102"/>
        <end position="138"/>
    </location>
</feature>
<comment type="caution">
    <text evidence="2">The sequence shown here is derived from an EMBL/GenBank/DDBJ whole genome shotgun (WGS) entry which is preliminary data.</text>
</comment>
<dbReference type="AlphaFoldDB" id="A0A8S1RTZ8"/>
<reference evidence="2" key="1">
    <citation type="submission" date="2021-01" db="EMBL/GenBank/DDBJ databases">
        <authorList>
            <consortium name="Genoscope - CEA"/>
            <person name="William W."/>
        </authorList>
    </citation>
    <scope>NUCLEOTIDE SEQUENCE</scope>
</reference>
<organism evidence="2 3">
    <name type="scientific">Paramecium sonneborni</name>
    <dbReference type="NCBI Taxonomy" id="65129"/>
    <lineage>
        <taxon>Eukaryota</taxon>
        <taxon>Sar</taxon>
        <taxon>Alveolata</taxon>
        <taxon>Ciliophora</taxon>
        <taxon>Intramacronucleata</taxon>
        <taxon>Oligohymenophorea</taxon>
        <taxon>Peniculida</taxon>
        <taxon>Parameciidae</taxon>
        <taxon>Paramecium</taxon>
    </lineage>
</organism>
<dbReference type="Proteomes" id="UP000692954">
    <property type="component" value="Unassembled WGS sequence"/>
</dbReference>
<keyword evidence="1" id="KW-0175">Coiled coil</keyword>
<sequence length="396" mass="47035">MQTQETEKKICQIHRLDVVAVDLKSETRLEDKYLCTRCLTDKIDKENMALLFEANQMIQSMKTQSLKQSKEENTLRLTNLKQLSSSIKSFINYIKTELGKLLHLVDQQIEQIQNEIESKETKIEIKNFDDEIQILSENYIGNFNYNIPQEKTQKQKDIELIQLIQESLQSQSKSQYFSQIMESIDQIRQSTPIIQQANINKMSVKEFDQHKTPCLKQTCNKHSKEIIMFNLNLNQPNFSRLACVECIEEVPIQYISLKEANKRWKLFVGQQEDLIVKNNFRRENTFNTVIKEVKQLKDYYNDSLSEMLISIDQQLQKNNTDIQDIINLQEKQLFELDEQLIQKIIDFLSFEDKNKHLIELQEKQDRLDYLFYQNIKCKLDSLIKHDLLCKQQLNKF</sequence>
<gene>
    <name evidence="2" type="ORF">PSON_ATCC_30995.1.T2930002</name>
</gene>
<accession>A0A8S1RTZ8</accession>
<name>A0A8S1RTZ8_9CILI</name>